<organism evidence="7">
    <name type="scientific">Thelazia callipaeda</name>
    <name type="common">Oriental eyeworm</name>
    <name type="synonym">Parasitic nematode</name>
    <dbReference type="NCBI Taxonomy" id="103827"/>
    <lineage>
        <taxon>Eukaryota</taxon>
        <taxon>Metazoa</taxon>
        <taxon>Ecdysozoa</taxon>
        <taxon>Nematoda</taxon>
        <taxon>Chromadorea</taxon>
        <taxon>Rhabditida</taxon>
        <taxon>Spirurina</taxon>
        <taxon>Spiruromorpha</taxon>
        <taxon>Thelazioidea</taxon>
        <taxon>Thelaziidae</taxon>
        <taxon>Thelazia</taxon>
    </lineage>
</organism>
<keyword evidence="6" id="KW-1185">Reference proteome</keyword>
<feature type="transmembrane region" description="Helical" evidence="3">
    <location>
        <begin position="121"/>
        <end position="142"/>
    </location>
</feature>
<feature type="domain" description="Cation-transporting P-type ATPase N-terminal" evidence="4">
    <location>
        <begin position="32"/>
        <end position="114"/>
    </location>
</feature>
<dbReference type="SMART" id="SM00831">
    <property type="entry name" value="Cation_ATPase_N"/>
    <property type="match status" value="1"/>
</dbReference>
<dbReference type="Gene3D" id="3.40.1110.10">
    <property type="entry name" value="Calcium-transporting ATPase, cytoplasmic domain N"/>
    <property type="match status" value="2"/>
</dbReference>
<dbReference type="PANTHER" id="PTHR43294:SF21">
    <property type="entry name" value="CATION TRANSPORTING ATPASE"/>
    <property type="match status" value="1"/>
</dbReference>
<dbReference type="InterPro" id="IPR050510">
    <property type="entry name" value="Cation_transp_ATPase_P-type"/>
</dbReference>
<evidence type="ECO:0000256" key="2">
    <source>
        <dbReference type="ARBA" id="ARBA00022475"/>
    </source>
</evidence>
<evidence type="ECO:0000313" key="7">
    <source>
        <dbReference type="WBParaSite" id="TCLT_0000776701-mRNA-1"/>
    </source>
</evidence>
<dbReference type="GO" id="GO:0006883">
    <property type="term" value="P:intracellular sodium ion homeostasis"/>
    <property type="evidence" value="ECO:0007669"/>
    <property type="project" value="TreeGrafter"/>
</dbReference>
<dbReference type="WBParaSite" id="TCLT_0000776701-mRNA-1">
    <property type="protein sequence ID" value="TCLT_0000776701-mRNA-1"/>
    <property type="gene ID" value="TCLT_0000776701"/>
</dbReference>
<dbReference type="SUPFAM" id="SSF81665">
    <property type="entry name" value="Calcium ATPase, transmembrane domain M"/>
    <property type="match status" value="1"/>
</dbReference>
<comment type="subcellular location">
    <subcellularLocation>
        <location evidence="1">Cell membrane</location>
        <topology evidence="1">Multi-pass membrane protein</topology>
    </subcellularLocation>
</comment>
<dbReference type="STRING" id="103827.A0A0N5D480"/>
<dbReference type="GO" id="GO:0000166">
    <property type="term" value="F:nucleotide binding"/>
    <property type="evidence" value="ECO:0007669"/>
    <property type="project" value="InterPro"/>
</dbReference>
<dbReference type="AlphaFoldDB" id="A0A0N5D480"/>
<proteinExistence type="predicted"/>
<dbReference type="Gene3D" id="3.40.50.1000">
    <property type="entry name" value="HAD superfamily/HAD-like"/>
    <property type="match status" value="1"/>
</dbReference>
<accession>A0A0N5D480</accession>
<dbReference type="GO" id="GO:1990573">
    <property type="term" value="P:potassium ion import across plasma membrane"/>
    <property type="evidence" value="ECO:0007669"/>
    <property type="project" value="TreeGrafter"/>
</dbReference>
<evidence type="ECO:0000313" key="5">
    <source>
        <dbReference type="EMBL" id="VDN05240.1"/>
    </source>
</evidence>
<dbReference type="InterPro" id="IPR023299">
    <property type="entry name" value="ATPase_P-typ_cyto_dom_N"/>
</dbReference>
<dbReference type="InterPro" id="IPR023298">
    <property type="entry name" value="ATPase_P-typ_TM_dom_sf"/>
</dbReference>
<dbReference type="OMA" id="WISGEMD"/>
<name>A0A0N5D480_THECL</name>
<dbReference type="GO" id="GO:0005886">
    <property type="term" value="C:plasma membrane"/>
    <property type="evidence" value="ECO:0007669"/>
    <property type="project" value="UniProtKB-SubCell"/>
</dbReference>
<dbReference type="InterPro" id="IPR023214">
    <property type="entry name" value="HAD_sf"/>
</dbReference>
<dbReference type="Gene3D" id="1.20.1110.10">
    <property type="entry name" value="Calcium-transporting ATPase, transmembrane domain"/>
    <property type="match status" value="2"/>
</dbReference>
<evidence type="ECO:0000313" key="6">
    <source>
        <dbReference type="Proteomes" id="UP000276776"/>
    </source>
</evidence>
<dbReference type="GO" id="GO:0030007">
    <property type="term" value="P:intracellular potassium ion homeostasis"/>
    <property type="evidence" value="ECO:0007669"/>
    <property type="project" value="TreeGrafter"/>
</dbReference>
<dbReference type="OrthoDB" id="3352408at2759"/>
<dbReference type="EMBL" id="UYYF01004542">
    <property type="protein sequence ID" value="VDN05240.1"/>
    <property type="molecule type" value="Genomic_DNA"/>
</dbReference>
<dbReference type="Proteomes" id="UP000276776">
    <property type="component" value="Unassembled WGS sequence"/>
</dbReference>
<keyword evidence="2" id="KW-1003">Cell membrane</keyword>
<protein>
    <submittedName>
        <fullName evidence="7">Cation_ATPase_N domain-containing protein</fullName>
    </submittedName>
</protein>
<sequence length="533" mass="60355">MGKPTATADPVDVSVVVHHQLLKELELGCNFFEHTLTLEQLRDLYPLSRICLENPELSKGLNKDEAASRLATDGRNVIFAVSGRAAIQMFLEQFSHTFRLMLLTAALTCFIIYSLDTTRYIELYLAITLIIIFFILCGVSYWQERSAKQNMRGFQSMITSYCFVVRATERMRISAADIVVGDIVYLWYLFQVIGKIVQMISKEKGAPTRLEIEHKCFVNFISLLAVTMATITFIVGLLLTSFQRITSTLVNGFLVIIIANIPQGLPITLGAALVIVARRLAKQNVFMKRLDVVETLGTATVVMCDKTGVFTLNDITVSDLWYQLQHFKGTEELKAKRKHVSPTQLEMPLAESNNNSLVALLTVMSVCSKAHLQPINSRGSEAWQRVYKFSEITNTLSMQSLLDGKVSQNKIYSADVERTVRAAFHHKVITGNENEVALLKYVEEIANAESLRKNYEILFEVPFNRQRRFQMMVVRQRPKNDGCDLNSMKQYVFLKGAPEELFMHCKMLATEEGYTEISDSCIAQFSVSPFFFS</sequence>
<keyword evidence="3" id="KW-0812">Transmembrane</keyword>
<dbReference type="InterPro" id="IPR004014">
    <property type="entry name" value="ATPase_P-typ_cation-transptr_N"/>
</dbReference>
<dbReference type="PANTHER" id="PTHR43294">
    <property type="entry name" value="SODIUM/POTASSIUM-TRANSPORTING ATPASE SUBUNIT ALPHA"/>
    <property type="match status" value="1"/>
</dbReference>
<feature type="transmembrane region" description="Helical" evidence="3">
    <location>
        <begin position="217"/>
        <end position="240"/>
    </location>
</feature>
<reference evidence="5 6" key="2">
    <citation type="submission" date="2018-11" db="EMBL/GenBank/DDBJ databases">
        <authorList>
            <consortium name="Pathogen Informatics"/>
        </authorList>
    </citation>
    <scope>NUCLEOTIDE SEQUENCE [LARGE SCALE GENOMIC DNA]</scope>
</reference>
<dbReference type="GO" id="GO:0005391">
    <property type="term" value="F:P-type sodium:potassium-exchanging transporter activity"/>
    <property type="evidence" value="ECO:0007669"/>
    <property type="project" value="TreeGrafter"/>
</dbReference>
<gene>
    <name evidence="5" type="ORF">TCLT_LOCUS7756</name>
</gene>
<evidence type="ECO:0000256" key="1">
    <source>
        <dbReference type="ARBA" id="ARBA00004651"/>
    </source>
</evidence>
<feature type="transmembrane region" description="Helical" evidence="3">
    <location>
        <begin position="97"/>
        <end position="115"/>
    </location>
</feature>
<dbReference type="Gene3D" id="2.70.150.10">
    <property type="entry name" value="Calcium-transporting ATPase, cytoplasmic transduction domain A"/>
    <property type="match status" value="2"/>
</dbReference>
<dbReference type="GO" id="GO:1902600">
    <property type="term" value="P:proton transmembrane transport"/>
    <property type="evidence" value="ECO:0007669"/>
    <property type="project" value="TreeGrafter"/>
</dbReference>
<dbReference type="Pfam" id="PF00690">
    <property type="entry name" value="Cation_ATPase_N"/>
    <property type="match status" value="1"/>
</dbReference>
<reference evidence="7" key="1">
    <citation type="submission" date="2017-02" db="UniProtKB">
        <authorList>
            <consortium name="WormBaseParasite"/>
        </authorList>
    </citation>
    <scope>IDENTIFICATION</scope>
</reference>
<dbReference type="SUPFAM" id="SSF81660">
    <property type="entry name" value="Metal cation-transporting ATPase, ATP-binding domain N"/>
    <property type="match status" value="1"/>
</dbReference>
<dbReference type="Pfam" id="PF13246">
    <property type="entry name" value="Cation_ATPase"/>
    <property type="match status" value="1"/>
</dbReference>
<keyword evidence="3" id="KW-0472">Membrane</keyword>
<evidence type="ECO:0000259" key="4">
    <source>
        <dbReference type="SMART" id="SM00831"/>
    </source>
</evidence>
<dbReference type="GO" id="GO:0036376">
    <property type="term" value="P:sodium ion export across plasma membrane"/>
    <property type="evidence" value="ECO:0007669"/>
    <property type="project" value="TreeGrafter"/>
</dbReference>
<feature type="transmembrane region" description="Helical" evidence="3">
    <location>
        <begin position="252"/>
        <end position="277"/>
    </location>
</feature>
<keyword evidence="3" id="KW-1133">Transmembrane helix</keyword>
<evidence type="ECO:0000256" key="3">
    <source>
        <dbReference type="SAM" id="Phobius"/>
    </source>
</evidence>